<protein>
    <recommendedName>
        <fullName evidence="4">protein disulfide-isomerase</fullName>
        <ecNumber evidence="4">5.3.4.1</ecNumber>
    </recommendedName>
</protein>
<dbReference type="AlphaFoldDB" id="A0A1N6LWQ8"/>
<comment type="catalytic activity">
    <reaction evidence="1">
        <text>Catalyzes the rearrangement of -S-S- bonds in proteins.</text>
        <dbReference type="EC" id="5.3.4.1"/>
    </reaction>
</comment>
<dbReference type="CDD" id="cd02982">
    <property type="entry name" value="PDI_b'_family"/>
    <property type="match status" value="1"/>
</dbReference>
<accession>A0A1N6LWQ8</accession>
<dbReference type="EMBL" id="FO082871">
    <property type="protein sequence ID" value="SIO73303.1"/>
    <property type="molecule type" value="Genomic_DNA"/>
</dbReference>
<evidence type="ECO:0000256" key="6">
    <source>
        <dbReference type="ARBA" id="ARBA00022824"/>
    </source>
</evidence>
<dbReference type="InterPro" id="IPR017937">
    <property type="entry name" value="Thioredoxin_CS"/>
</dbReference>
<dbReference type="RefSeq" id="XP_021337405.1">
    <property type="nucleotide sequence ID" value="XM_021482616.1"/>
</dbReference>
<dbReference type="SUPFAM" id="SSF52833">
    <property type="entry name" value="Thioredoxin-like"/>
    <property type="match status" value="3"/>
</dbReference>
<dbReference type="GO" id="GO:0003756">
    <property type="term" value="F:protein disulfide isomerase activity"/>
    <property type="evidence" value="ECO:0007669"/>
    <property type="project" value="UniProtKB-EC"/>
</dbReference>
<feature type="signal peptide" evidence="10">
    <location>
        <begin position="1"/>
        <end position="19"/>
    </location>
</feature>
<evidence type="ECO:0000256" key="3">
    <source>
        <dbReference type="ARBA" id="ARBA00006347"/>
    </source>
</evidence>
<evidence type="ECO:0000256" key="4">
    <source>
        <dbReference type="ARBA" id="ARBA00012723"/>
    </source>
</evidence>
<dbReference type="CDD" id="cd02961">
    <property type="entry name" value="PDI_a_family"/>
    <property type="match status" value="1"/>
</dbReference>
<dbReference type="PROSITE" id="PS00194">
    <property type="entry name" value="THIOREDOXIN_1"/>
    <property type="match status" value="1"/>
</dbReference>
<evidence type="ECO:0000313" key="13">
    <source>
        <dbReference type="Proteomes" id="UP000002899"/>
    </source>
</evidence>
<organism evidence="12 13">
    <name type="scientific">Babesia microti (strain RI)</name>
    <dbReference type="NCBI Taxonomy" id="1133968"/>
    <lineage>
        <taxon>Eukaryota</taxon>
        <taxon>Sar</taxon>
        <taxon>Alveolata</taxon>
        <taxon>Apicomplexa</taxon>
        <taxon>Aconoidasida</taxon>
        <taxon>Piroplasmida</taxon>
        <taxon>Babesiidae</taxon>
        <taxon>Babesia</taxon>
    </lineage>
</organism>
<dbReference type="EC" id="5.3.4.1" evidence="4"/>
<feature type="domain" description="Thioredoxin" evidence="11">
    <location>
        <begin position="9"/>
        <end position="140"/>
    </location>
</feature>
<keyword evidence="13" id="KW-1185">Reference proteome</keyword>
<sequence length="471" mass="53870">MNICNQLFIINALVIPTFARTFYEGSKSFASEDGVFIVTDANYDDFIAAHPVAMIEFYAPWCGYCKQLAPEYARAASMLKEQNIPAVLGKLDSTVNQKTSTINQVDAYPTLKLFKNGTVLSYPGDRTAKKIVDWIQEMLLPSTTEIDENQTNYNGKIAYVLEYTSMEEEIFKLFVTVADKHRPLGKFYTKRADKNSLTVYRDGEDPIIFNDKVEEIEKFIMDESFPLFGQITSDNYMQYVESKKNLSWFCGTSAHFEEYKGVMIQVAKHQRKDTLMIWLDTDEFPSVPQAFLLDSIPGIAHLNANGRYLLQNDKNQLNSVETINQFYIDVAEGKIKKSVKSEPIPEENNNPVKIVVGSTLEDFIFQSDKDVMLVIYSPRCAYCKKMEPEYEKFAEKVKLEPHVQIGKFNSDVNESPIPEVTWEGLPTIIFTNAGVRNVEVYEGERTAEEFYKFLSQRVTIPLSNSDKQEEL</sequence>
<evidence type="ECO:0000313" key="12">
    <source>
        <dbReference type="EMBL" id="SIO73303.1"/>
    </source>
</evidence>
<dbReference type="KEGG" id="bmic:BMR1_01G01670"/>
<feature type="chain" id="PRO_5012230067" description="protein disulfide-isomerase" evidence="10">
    <location>
        <begin position="20"/>
        <end position="471"/>
    </location>
</feature>
<reference evidence="12 13" key="3">
    <citation type="journal article" date="2016" name="Sci. Rep.">
        <title>Genome-wide diversity and gene expression profiling of Babesia microti isolates identify polymorphic genes that mediate host-pathogen interactions.</title>
        <authorList>
            <person name="Silva J.C."/>
            <person name="Cornillot E."/>
            <person name="McCracken C."/>
            <person name="Usmani-Brown S."/>
            <person name="Dwivedi A."/>
            <person name="Ifeonu O.O."/>
            <person name="Crabtree J."/>
            <person name="Gotia H.T."/>
            <person name="Virji A.Z."/>
            <person name="Reynes C."/>
            <person name="Colinge J."/>
            <person name="Kumar V."/>
            <person name="Lawres L."/>
            <person name="Pazzi J.E."/>
            <person name="Pablo J.V."/>
            <person name="Hung C."/>
            <person name="Brancato J."/>
            <person name="Kumari P."/>
            <person name="Orvis J."/>
            <person name="Tretina K."/>
            <person name="Chibucos M."/>
            <person name="Ott S."/>
            <person name="Sadzewicz L."/>
            <person name="Sengamalay N."/>
            <person name="Shetty A.C."/>
            <person name="Su Q."/>
            <person name="Tallon L."/>
            <person name="Fraser C.M."/>
            <person name="Frutos R."/>
            <person name="Molina D.M."/>
            <person name="Krause P.J."/>
            <person name="Ben Mamoun C."/>
        </authorList>
    </citation>
    <scope>NUCLEOTIDE SEQUENCE [LARGE SCALE GENOMIC DNA]</scope>
    <source>
        <strain evidence="12 13">RI</strain>
    </source>
</reference>
<keyword evidence="8 12" id="KW-0413">Isomerase</keyword>
<dbReference type="Gene3D" id="3.40.30.10">
    <property type="entry name" value="Glutaredoxin"/>
    <property type="match status" value="3"/>
</dbReference>
<dbReference type="GO" id="GO:0006457">
    <property type="term" value="P:protein folding"/>
    <property type="evidence" value="ECO:0007669"/>
    <property type="project" value="TreeGrafter"/>
</dbReference>
<evidence type="ECO:0000259" key="11">
    <source>
        <dbReference type="PROSITE" id="PS51352"/>
    </source>
</evidence>
<dbReference type="PANTHER" id="PTHR18929">
    <property type="entry name" value="PROTEIN DISULFIDE ISOMERASE"/>
    <property type="match status" value="1"/>
</dbReference>
<keyword evidence="6" id="KW-0256">Endoplasmic reticulum</keyword>
<keyword evidence="7" id="KW-1015">Disulfide bond</keyword>
<evidence type="ECO:0000256" key="7">
    <source>
        <dbReference type="ARBA" id="ARBA00023157"/>
    </source>
</evidence>
<dbReference type="InterPro" id="IPR036249">
    <property type="entry name" value="Thioredoxin-like_sf"/>
</dbReference>
<dbReference type="Pfam" id="PF00085">
    <property type="entry name" value="Thioredoxin"/>
    <property type="match status" value="2"/>
</dbReference>
<reference evidence="12 13" key="2">
    <citation type="journal article" date="2013" name="PLoS ONE">
        <title>Whole genome mapping and re-organization of the nuclear and mitochondrial genomes of Babesia microti isolates.</title>
        <authorList>
            <person name="Cornillot E."/>
            <person name="Dassouli A."/>
            <person name="Garg A."/>
            <person name="Pachikara N."/>
            <person name="Randazzo S."/>
            <person name="Depoix D."/>
            <person name="Carcy B."/>
            <person name="Delbecq S."/>
            <person name="Frutos R."/>
            <person name="Silva J.C."/>
            <person name="Sutton R."/>
            <person name="Krause P.J."/>
            <person name="Mamoun C.B."/>
        </authorList>
    </citation>
    <scope>NUCLEOTIDE SEQUENCE [LARGE SCALE GENOMIC DNA]</scope>
    <source>
        <strain evidence="12 13">RI</strain>
    </source>
</reference>
<dbReference type="OrthoDB" id="2121326at2759"/>
<dbReference type="GO" id="GO:0034976">
    <property type="term" value="P:response to endoplasmic reticulum stress"/>
    <property type="evidence" value="ECO:0007669"/>
    <property type="project" value="TreeGrafter"/>
</dbReference>
<gene>
    <name evidence="12" type="ORF">BMR1_01G01670</name>
</gene>
<keyword evidence="9" id="KW-0676">Redox-active center</keyword>
<evidence type="ECO:0000256" key="2">
    <source>
        <dbReference type="ARBA" id="ARBA00004319"/>
    </source>
</evidence>
<dbReference type="PRINTS" id="PR00421">
    <property type="entry name" value="THIOREDOXIN"/>
</dbReference>
<dbReference type="PANTHER" id="PTHR18929:SF132">
    <property type="entry name" value="PROTEIN DISULFIDE-ISOMERASE A3"/>
    <property type="match status" value="1"/>
</dbReference>
<evidence type="ECO:0000256" key="10">
    <source>
        <dbReference type="SAM" id="SignalP"/>
    </source>
</evidence>
<evidence type="ECO:0000256" key="5">
    <source>
        <dbReference type="ARBA" id="ARBA00022729"/>
    </source>
</evidence>
<name>A0A1N6LWQ8_BABMR</name>
<dbReference type="InterPro" id="IPR013766">
    <property type="entry name" value="Thioredoxin_domain"/>
</dbReference>
<dbReference type="GeneID" id="24423404"/>
<dbReference type="GO" id="GO:0005788">
    <property type="term" value="C:endoplasmic reticulum lumen"/>
    <property type="evidence" value="ECO:0007669"/>
    <property type="project" value="UniProtKB-SubCell"/>
</dbReference>
<comment type="subcellular location">
    <subcellularLocation>
        <location evidence="2">Endoplasmic reticulum lumen</location>
    </subcellularLocation>
</comment>
<dbReference type="Pfam" id="PF13848">
    <property type="entry name" value="Thioredoxin_6"/>
    <property type="match status" value="1"/>
</dbReference>
<dbReference type="PROSITE" id="PS51352">
    <property type="entry name" value="THIOREDOXIN_2"/>
    <property type="match status" value="2"/>
</dbReference>
<reference evidence="12 13" key="1">
    <citation type="journal article" date="2012" name="Nucleic Acids Res.">
        <title>Sequencing of the smallest Apicomplexan genome from the human pathogen Babesia microti.</title>
        <authorList>
            <person name="Cornillot E."/>
            <person name="Hadj-Kaddour K."/>
            <person name="Dassouli A."/>
            <person name="Noel B."/>
            <person name="Ranwez V."/>
            <person name="Vacherie B."/>
            <person name="Augagneur Y."/>
            <person name="Bres V."/>
            <person name="Duclos A."/>
            <person name="Randazzo S."/>
            <person name="Carcy B."/>
            <person name="Debierre-Grockiego F."/>
            <person name="Delbecq S."/>
            <person name="Moubri-Menage K."/>
            <person name="Shams-Eldin H."/>
            <person name="Usmani-Brown S."/>
            <person name="Bringaud F."/>
            <person name="Wincker P."/>
            <person name="Vivares C.P."/>
            <person name="Schwarz R.T."/>
            <person name="Schetters T.P."/>
            <person name="Krause P.J."/>
            <person name="Gorenflot A."/>
            <person name="Berry V."/>
            <person name="Barbe V."/>
            <person name="Ben Mamoun C."/>
        </authorList>
    </citation>
    <scope>NUCLEOTIDE SEQUENCE [LARGE SCALE GENOMIC DNA]</scope>
    <source>
        <strain evidence="12 13">RI</strain>
    </source>
</reference>
<proteinExistence type="inferred from homology"/>
<keyword evidence="5 10" id="KW-0732">Signal</keyword>
<evidence type="ECO:0000256" key="1">
    <source>
        <dbReference type="ARBA" id="ARBA00001182"/>
    </source>
</evidence>
<dbReference type="FunFam" id="3.40.30.10:FF:000107">
    <property type="entry name" value="Protein disulfide-isomerase 5-2"/>
    <property type="match status" value="1"/>
</dbReference>
<feature type="domain" description="Thioredoxin" evidence="11">
    <location>
        <begin position="317"/>
        <end position="459"/>
    </location>
</feature>
<evidence type="ECO:0000256" key="8">
    <source>
        <dbReference type="ARBA" id="ARBA00023235"/>
    </source>
</evidence>
<comment type="similarity">
    <text evidence="3">Belongs to the protein disulfide isomerase family.</text>
</comment>
<dbReference type="VEuPathDB" id="PiroplasmaDB:BMR1_01G01670"/>
<evidence type="ECO:0000256" key="9">
    <source>
        <dbReference type="ARBA" id="ARBA00023284"/>
    </source>
</evidence>
<dbReference type="Proteomes" id="UP000002899">
    <property type="component" value="Chromosome I"/>
</dbReference>